<proteinExistence type="predicted"/>
<evidence type="ECO:0000313" key="23">
    <source>
        <dbReference type="Proteomes" id="UP000193467"/>
    </source>
</evidence>
<comment type="catalytic activity">
    <reaction evidence="11">
        <text>L-arginyl-glycine(out) = L-arginyl-glycine(in)</text>
        <dbReference type="Rhea" id="RHEA:79391"/>
        <dbReference type="ChEBI" id="CHEBI:229955"/>
    </reaction>
</comment>
<comment type="catalytic activity">
    <reaction evidence="5">
        <text>L-alpha-aminoacyl-L-histidine(out) = L-alpha-aminoacyl-L-histidine(in)</text>
        <dbReference type="Rhea" id="RHEA:79375"/>
        <dbReference type="ChEBI" id="CHEBI:229967"/>
    </reaction>
</comment>
<comment type="catalytic activity">
    <reaction evidence="14">
        <text>L-lysyl-glycine(out) = L-lysyl-glycine(in)</text>
        <dbReference type="Rhea" id="RHEA:79407"/>
        <dbReference type="ChEBI" id="CHEBI:191202"/>
    </reaction>
</comment>
<dbReference type="Pfam" id="PF07690">
    <property type="entry name" value="MFS_1"/>
    <property type="match status" value="2"/>
</dbReference>
<evidence type="ECO:0000256" key="16">
    <source>
        <dbReference type="ARBA" id="ARBA00045018"/>
    </source>
</evidence>
<comment type="catalytic activity">
    <reaction evidence="8">
        <text>L-aspartyl-L-lysine(out) = L-aspartyl-L-lysine(in)</text>
        <dbReference type="Rhea" id="RHEA:79411"/>
        <dbReference type="ChEBI" id="CHEBI:229953"/>
    </reaction>
</comment>
<comment type="caution">
    <text evidence="22">The sequence shown here is derived from an EMBL/GenBank/DDBJ whole genome shotgun (WGS) entry which is preliminary data.</text>
</comment>
<feature type="transmembrane region" description="Helical" evidence="20">
    <location>
        <begin position="373"/>
        <end position="398"/>
    </location>
</feature>
<dbReference type="PANTHER" id="PTHR23512">
    <property type="entry name" value="MAJOR FACILITATOR SUPERFAMILY DOMAIN-CONTAINING PROTEIN 1"/>
    <property type="match status" value="1"/>
</dbReference>
<comment type="catalytic activity">
    <reaction evidence="3">
        <text>L-histidyl-glycine(out) = L-histidyl-glycine(in)</text>
        <dbReference type="Rhea" id="RHEA:79395"/>
        <dbReference type="ChEBI" id="CHEBI:229957"/>
    </reaction>
</comment>
<comment type="catalytic activity">
    <reaction evidence="6">
        <text>L-lysyl-L-alpha-amino acid(out) = L-lysyl-L-alpha-amino acid(in)</text>
        <dbReference type="Rhea" id="RHEA:79387"/>
        <dbReference type="ChEBI" id="CHEBI:229965"/>
    </reaction>
</comment>
<comment type="catalytic activity">
    <reaction evidence="9">
        <text>L-arginyl-L-alpha-amino acid(out) = L-arginyl-L-alpha-amino acid(in)</text>
        <dbReference type="Rhea" id="RHEA:79371"/>
        <dbReference type="ChEBI" id="CHEBI:84315"/>
    </reaction>
</comment>
<comment type="subunit">
    <text evidence="18">Homodimer. Interacts with lysosomal protein GLMP (via lumenal domain); the interaction starts while both proteins are still in the endoplasmic reticulum and is required for stabilization of MFSD1 in lysosomes but has no direct effect on its targeting to lysosomes or transporter activity.</text>
</comment>
<dbReference type="AlphaFoldDB" id="A0A1Y2E8Q4"/>
<dbReference type="InterPro" id="IPR020846">
    <property type="entry name" value="MFS_dom"/>
</dbReference>
<dbReference type="STRING" id="106004.A0A1Y2E8Q4"/>
<evidence type="ECO:0000256" key="18">
    <source>
        <dbReference type="ARBA" id="ARBA00046376"/>
    </source>
</evidence>
<feature type="transmembrane region" description="Helical" evidence="20">
    <location>
        <begin position="350"/>
        <end position="367"/>
    </location>
</feature>
<evidence type="ECO:0000256" key="5">
    <source>
        <dbReference type="ARBA" id="ARBA00044884"/>
    </source>
</evidence>
<evidence type="ECO:0000256" key="15">
    <source>
        <dbReference type="ARBA" id="ARBA00044985"/>
    </source>
</evidence>
<comment type="catalytic activity">
    <reaction evidence="7">
        <text>L-alpha-aminoacyl-L-lysine(out) = L-alpha-aminoacyl-L-lysine(in)</text>
        <dbReference type="Rhea" id="RHEA:79383"/>
        <dbReference type="ChEBI" id="CHEBI:229966"/>
    </reaction>
</comment>
<feature type="transmembrane region" description="Helical" evidence="20">
    <location>
        <begin position="505"/>
        <end position="528"/>
    </location>
</feature>
<evidence type="ECO:0000313" key="22">
    <source>
        <dbReference type="EMBL" id="ORY67943.1"/>
    </source>
</evidence>
<dbReference type="InterPro" id="IPR011701">
    <property type="entry name" value="MFS"/>
</dbReference>
<reference evidence="22 23" key="1">
    <citation type="submission" date="2016-07" db="EMBL/GenBank/DDBJ databases">
        <title>Pervasive Adenine N6-methylation of Active Genes in Fungi.</title>
        <authorList>
            <consortium name="DOE Joint Genome Institute"/>
            <person name="Mondo S.J."/>
            <person name="Dannebaum R.O."/>
            <person name="Kuo R.C."/>
            <person name="Labutti K."/>
            <person name="Haridas S."/>
            <person name="Kuo A."/>
            <person name="Salamov A."/>
            <person name="Ahrendt S.R."/>
            <person name="Lipzen A."/>
            <person name="Sullivan W."/>
            <person name="Andreopoulos W.B."/>
            <person name="Clum A."/>
            <person name="Lindquist E."/>
            <person name="Daum C."/>
            <person name="Ramamoorthy G.K."/>
            <person name="Gryganskyi A."/>
            <person name="Culley D."/>
            <person name="Magnuson J.K."/>
            <person name="James T.Y."/>
            <person name="O'Malley M.A."/>
            <person name="Stajich J.E."/>
            <person name="Spatafora J.W."/>
            <person name="Visel A."/>
            <person name="Grigoriev I.V."/>
        </authorList>
    </citation>
    <scope>NUCLEOTIDE SEQUENCE [LARGE SCALE GENOMIC DNA]</scope>
    <source>
        <strain evidence="22 23">62-1032</strain>
    </source>
</reference>
<evidence type="ECO:0000256" key="2">
    <source>
        <dbReference type="ARBA" id="ARBA00044876"/>
    </source>
</evidence>
<keyword evidence="23" id="KW-1185">Reference proteome</keyword>
<dbReference type="EMBL" id="MCGR01000060">
    <property type="protein sequence ID" value="ORY67943.1"/>
    <property type="molecule type" value="Genomic_DNA"/>
</dbReference>
<dbReference type="GO" id="GO:0022857">
    <property type="term" value="F:transmembrane transporter activity"/>
    <property type="evidence" value="ECO:0007669"/>
    <property type="project" value="InterPro"/>
</dbReference>
<comment type="catalytic activity">
    <reaction evidence="10">
        <text>L-lysyl-L-lysine(out) = L-lysyl-L-lysine(in)</text>
        <dbReference type="Rhea" id="RHEA:79403"/>
        <dbReference type="ChEBI" id="CHEBI:229956"/>
    </reaction>
</comment>
<feature type="transmembrane region" description="Helical" evidence="20">
    <location>
        <begin position="410"/>
        <end position="430"/>
    </location>
</feature>
<evidence type="ECO:0000256" key="12">
    <source>
        <dbReference type="ARBA" id="ARBA00044912"/>
    </source>
</evidence>
<organism evidence="22 23">
    <name type="scientific">Leucosporidium creatinivorum</name>
    <dbReference type="NCBI Taxonomy" id="106004"/>
    <lineage>
        <taxon>Eukaryota</taxon>
        <taxon>Fungi</taxon>
        <taxon>Dikarya</taxon>
        <taxon>Basidiomycota</taxon>
        <taxon>Pucciniomycotina</taxon>
        <taxon>Microbotryomycetes</taxon>
        <taxon>Leucosporidiales</taxon>
        <taxon>Leucosporidium</taxon>
    </lineage>
</organism>
<feature type="transmembrane region" description="Helical" evidence="20">
    <location>
        <begin position="442"/>
        <end position="463"/>
    </location>
</feature>
<dbReference type="Gene3D" id="1.20.1250.20">
    <property type="entry name" value="MFS general substrate transporter like domains"/>
    <property type="match status" value="2"/>
</dbReference>
<comment type="catalytic activity">
    <reaction evidence="13">
        <text>L-alanyl-L-lysine(out) = L-alanyl-L-lysine(in)</text>
        <dbReference type="Rhea" id="RHEA:79415"/>
        <dbReference type="ChEBI" id="CHEBI:192470"/>
    </reaction>
</comment>
<evidence type="ECO:0000256" key="1">
    <source>
        <dbReference type="ARBA" id="ARBA00004141"/>
    </source>
</evidence>
<evidence type="ECO:0000256" key="6">
    <source>
        <dbReference type="ARBA" id="ARBA00044891"/>
    </source>
</evidence>
<comment type="function">
    <text evidence="17">Lysosomal dipeptide uniporter that selectively exports lysine, arginine or histidine-containing dipeptides with a net positive charge from the lysosome lumen into the cytosol. Could play a role in a specific type of protein O-glycosylation indirectly regulating macrophages migration and tissue invasion. Also essential for liver homeostasis.</text>
</comment>
<dbReference type="OrthoDB" id="2525538at2759"/>
<evidence type="ECO:0000256" key="13">
    <source>
        <dbReference type="ARBA" id="ARBA00044919"/>
    </source>
</evidence>
<dbReference type="SUPFAM" id="SSF103473">
    <property type="entry name" value="MFS general substrate transporter"/>
    <property type="match status" value="1"/>
</dbReference>
<dbReference type="PROSITE" id="PS50850">
    <property type="entry name" value="MFS"/>
    <property type="match status" value="1"/>
</dbReference>
<dbReference type="InterPro" id="IPR036259">
    <property type="entry name" value="MFS_trans_sf"/>
</dbReference>
<dbReference type="InterPro" id="IPR052187">
    <property type="entry name" value="MFSD1"/>
</dbReference>
<feature type="transmembrane region" description="Helical" evidence="20">
    <location>
        <begin position="216"/>
        <end position="238"/>
    </location>
</feature>
<evidence type="ECO:0000256" key="4">
    <source>
        <dbReference type="ARBA" id="ARBA00044881"/>
    </source>
</evidence>
<keyword evidence="20" id="KW-0472">Membrane</keyword>
<protein>
    <recommendedName>
        <fullName evidence="15">Lysosomal dipeptide transporter MFSD1</fullName>
    </recommendedName>
    <alternativeName>
        <fullName evidence="16">Major facilitator superfamily domain-containing protein 1</fullName>
    </alternativeName>
</protein>
<feature type="domain" description="Major facilitator superfamily (MFS) profile" evidence="21">
    <location>
        <begin position="59"/>
        <end position="466"/>
    </location>
</feature>
<dbReference type="PANTHER" id="PTHR23512:SF12">
    <property type="entry name" value="TRANSPORTER, PUTATIVE (AFU_ORTHOLOGUE AFUA_4G00260)-RELATED"/>
    <property type="match status" value="1"/>
</dbReference>
<evidence type="ECO:0000256" key="7">
    <source>
        <dbReference type="ARBA" id="ARBA00044893"/>
    </source>
</evidence>
<evidence type="ECO:0000256" key="3">
    <source>
        <dbReference type="ARBA" id="ARBA00044878"/>
    </source>
</evidence>
<accession>A0A1Y2E8Q4</accession>
<evidence type="ECO:0000256" key="19">
    <source>
        <dbReference type="SAM" id="MobiDB-lite"/>
    </source>
</evidence>
<keyword evidence="20" id="KW-0812">Transmembrane</keyword>
<evidence type="ECO:0000259" key="21">
    <source>
        <dbReference type="PROSITE" id="PS50850"/>
    </source>
</evidence>
<evidence type="ECO:0000256" key="11">
    <source>
        <dbReference type="ARBA" id="ARBA00044903"/>
    </source>
</evidence>
<comment type="catalytic activity">
    <reaction evidence="4">
        <text>L-alpha-aminoacyl-L-arginine(out) = L-alpha-aminoacyl-L-arginine(in)</text>
        <dbReference type="Rhea" id="RHEA:79367"/>
        <dbReference type="ChEBI" id="CHEBI:229968"/>
    </reaction>
</comment>
<dbReference type="GO" id="GO:0016020">
    <property type="term" value="C:membrane"/>
    <property type="evidence" value="ECO:0007669"/>
    <property type="project" value="UniProtKB-SubCell"/>
</dbReference>
<gene>
    <name evidence="22" type="ORF">BCR35DRAFT_294799</name>
</gene>
<comment type="catalytic activity">
    <reaction evidence="12">
        <text>L-histidyl-L-alpha-amino acid(out) = L-histidyl-L-alpha-amino acid(in)</text>
        <dbReference type="Rhea" id="RHEA:79379"/>
        <dbReference type="ChEBI" id="CHEBI:229964"/>
    </reaction>
</comment>
<evidence type="ECO:0000256" key="8">
    <source>
        <dbReference type="ARBA" id="ARBA00044898"/>
    </source>
</evidence>
<feature type="region of interest" description="Disordered" evidence="19">
    <location>
        <begin position="1"/>
        <end position="27"/>
    </location>
</feature>
<name>A0A1Y2E8Q4_9BASI</name>
<comment type="catalytic activity">
    <reaction evidence="2">
        <text>L-lysyl-L-alanine(out) = L-lysyl-L-alanine(in)</text>
        <dbReference type="Rhea" id="RHEA:79399"/>
        <dbReference type="ChEBI" id="CHEBI:229954"/>
    </reaction>
</comment>
<feature type="transmembrane region" description="Helical" evidence="20">
    <location>
        <begin position="148"/>
        <end position="166"/>
    </location>
</feature>
<feature type="transmembrane region" description="Helical" evidence="20">
    <location>
        <begin position="313"/>
        <end position="338"/>
    </location>
</feature>
<sequence length="532" mass="57664">MSSIKGSAPLPASTEPYTDQEKSLDGDLSKTSSAEAVELDRNAAVLARRNIPWAVKGWAFFLVITFNLASYWFSSSLGPLKTTLKAELGIDNAQYGVLSSANKLVNTVMPLISGIAMDYYGAEYTSLAASTVILLGALLSGIGASVTSYGLLVAGEVVVGFGTIAIQTAQLKIFSHFFLGTHLGVVYGLENAANRIVVVVAKATAIPITNAAGWTWVIWVPVFFSGFVFLTNVAYVLWERRLPELYRPRTGRQISATEGGGGLRFELYKSWQTVAALPAIFWLITLSQNLTFQNATVQTYVSLQADMVTQTRGAGLLTAGWISAVGQVPVMVIAPLLGLFFDRYGRRMDFVPISAVFFILVFTLMGFTDTNAIALTILQGVGLAINLLPFTISIPLMVPGVEQVGTAEGIFQAFINSGAVIVSTAAGAIQDLTPTGKGTYTNVFYFFCAIKALDFFFGLYYIYFDRYHLNGLLSRSEKSKLVRDEQLAKGEVVERRGRFRDPIKGWTNLGIVAGVAMTVVAWVVYLVYSQGS</sequence>
<evidence type="ECO:0000256" key="20">
    <source>
        <dbReference type="SAM" id="Phobius"/>
    </source>
</evidence>
<dbReference type="InParanoid" id="A0A1Y2E8Q4"/>
<evidence type="ECO:0000256" key="9">
    <source>
        <dbReference type="ARBA" id="ARBA00044899"/>
    </source>
</evidence>
<feature type="transmembrane region" description="Helical" evidence="20">
    <location>
        <begin position="124"/>
        <end position="142"/>
    </location>
</feature>
<comment type="subcellular location">
    <subcellularLocation>
        <location evidence="1">Membrane</location>
        <topology evidence="1">Multi-pass membrane protein</topology>
    </subcellularLocation>
</comment>
<evidence type="ECO:0000256" key="14">
    <source>
        <dbReference type="ARBA" id="ARBA00044924"/>
    </source>
</evidence>
<evidence type="ECO:0000256" key="10">
    <source>
        <dbReference type="ARBA" id="ARBA00044900"/>
    </source>
</evidence>
<feature type="transmembrane region" description="Helical" evidence="20">
    <location>
        <begin position="53"/>
        <end position="73"/>
    </location>
</feature>
<evidence type="ECO:0000256" key="17">
    <source>
        <dbReference type="ARBA" id="ARBA00045709"/>
    </source>
</evidence>
<keyword evidence="20" id="KW-1133">Transmembrane helix</keyword>
<dbReference type="Proteomes" id="UP000193467">
    <property type="component" value="Unassembled WGS sequence"/>
</dbReference>